<dbReference type="NCBIfam" id="NF038006">
    <property type="entry name" value="NhaD_1"/>
    <property type="match status" value="1"/>
</dbReference>
<feature type="transmembrane region" description="Helical" evidence="11">
    <location>
        <begin position="467"/>
        <end position="485"/>
    </location>
</feature>
<comment type="similarity">
    <text evidence="10">Belongs to the NhaD Na(+)/H(+) (TC 2.A.62) antiporter family.</text>
</comment>
<dbReference type="PANTHER" id="PTHR43269">
    <property type="entry name" value="SODIUM/PROTON ANTIPORTER 1-RELATED"/>
    <property type="match status" value="1"/>
</dbReference>
<keyword evidence="4 11" id="KW-0812">Transmembrane</keyword>
<dbReference type="InterPro" id="IPR045016">
    <property type="entry name" value="NhaD-like"/>
</dbReference>
<evidence type="ECO:0000256" key="5">
    <source>
        <dbReference type="ARBA" id="ARBA00022989"/>
    </source>
</evidence>
<keyword evidence="3" id="KW-0050">Antiport</keyword>
<keyword evidence="9" id="KW-0739">Sodium transport</keyword>
<evidence type="ECO:0000256" key="2">
    <source>
        <dbReference type="ARBA" id="ARBA00022448"/>
    </source>
</evidence>
<evidence type="ECO:0000259" key="12">
    <source>
        <dbReference type="Pfam" id="PF03600"/>
    </source>
</evidence>
<keyword evidence="5 11" id="KW-1133">Transmembrane helix</keyword>
<feature type="transmembrane region" description="Helical" evidence="11">
    <location>
        <begin position="113"/>
        <end position="130"/>
    </location>
</feature>
<evidence type="ECO:0000256" key="3">
    <source>
        <dbReference type="ARBA" id="ARBA00022449"/>
    </source>
</evidence>
<accession>A0A7W5BVQ0</accession>
<keyword evidence="6" id="KW-0915">Sodium</keyword>
<evidence type="ECO:0000256" key="8">
    <source>
        <dbReference type="ARBA" id="ARBA00023136"/>
    </source>
</evidence>
<feature type="transmembrane region" description="Helical" evidence="11">
    <location>
        <begin position="151"/>
        <end position="181"/>
    </location>
</feature>
<name>A0A7W5BVQ0_9GAMM</name>
<dbReference type="Pfam" id="PF03600">
    <property type="entry name" value="CitMHS"/>
    <property type="match status" value="1"/>
</dbReference>
<dbReference type="GO" id="GO:0015297">
    <property type="term" value="F:antiporter activity"/>
    <property type="evidence" value="ECO:0007669"/>
    <property type="project" value="UniProtKB-KW"/>
</dbReference>
<evidence type="ECO:0000256" key="1">
    <source>
        <dbReference type="ARBA" id="ARBA00004141"/>
    </source>
</evidence>
<organism evidence="13 14">
    <name type="scientific">Halomonas organivorans</name>
    <dbReference type="NCBI Taxonomy" id="257772"/>
    <lineage>
        <taxon>Bacteria</taxon>
        <taxon>Pseudomonadati</taxon>
        <taxon>Pseudomonadota</taxon>
        <taxon>Gammaproteobacteria</taxon>
        <taxon>Oceanospirillales</taxon>
        <taxon>Halomonadaceae</taxon>
        <taxon>Halomonas</taxon>
    </lineage>
</organism>
<dbReference type="Proteomes" id="UP000525987">
    <property type="component" value="Unassembled WGS sequence"/>
</dbReference>
<reference evidence="13 14" key="1">
    <citation type="submission" date="2020-08" db="EMBL/GenBank/DDBJ databases">
        <title>Genomic Encyclopedia of Type Strains, Phase III (KMG-III): the genomes of soil and plant-associated and newly described type strains.</title>
        <authorList>
            <person name="Whitman W."/>
        </authorList>
    </citation>
    <scope>NUCLEOTIDE SEQUENCE [LARGE SCALE GENOMIC DNA]</scope>
    <source>
        <strain evidence="13 14">CECT 5995</strain>
    </source>
</reference>
<dbReference type="GO" id="GO:0006814">
    <property type="term" value="P:sodium ion transport"/>
    <property type="evidence" value="ECO:0007669"/>
    <property type="project" value="UniProtKB-KW"/>
</dbReference>
<keyword evidence="2" id="KW-0813">Transport</keyword>
<dbReference type="InterPro" id="IPR004680">
    <property type="entry name" value="Cit_transptr-like_dom"/>
</dbReference>
<feature type="transmembrane region" description="Helical" evidence="11">
    <location>
        <begin position="393"/>
        <end position="415"/>
    </location>
</feature>
<evidence type="ECO:0000256" key="7">
    <source>
        <dbReference type="ARBA" id="ARBA00023065"/>
    </source>
</evidence>
<feature type="transmembrane region" description="Helical" evidence="11">
    <location>
        <begin position="361"/>
        <end position="381"/>
    </location>
</feature>
<feature type="transmembrane region" description="Helical" evidence="11">
    <location>
        <begin position="233"/>
        <end position="252"/>
    </location>
</feature>
<dbReference type="GO" id="GO:0016020">
    <property type="term" value="C:membrane"/>
    <property type="evidence" value="ECO:0007669"/>
    <property type="project" value="UniProtKB-SubCell"/>
</dbReference>
<comment type="caution">
    <text evidence="13">The sequence shown here is derived from an EMBL/GenBank/DDBJ whole genome shotgun (WGS) entry which is preliminary data.</text>
</comment>
<evidence type="ECO:0000256" key="11">
    <source>
        <dbReference type="SAM" id="Phobius"/>
    </source>
</evidence>
<keyword evidence="8 11" id="KW-0472">Membrane</keyword>
<feature type="transmembrane region" description="Helical" evidence="11">
    <location>
        <begin position="45"/>
        <end position="65"/>
    </location>
</feature>
<keyword evidence="14" id="KW-1185">Reference proteome</keyword>
<evidence type="ECO:0000256" key="6">
    <source>
        <dbReference type="ARBA" id="ARBA00023053"/>
    </source>
</evidence>
<feature type="transmembrane region" description="Helical" evidence="11">
    <location>
        <begin position="77"/>
        <end position="93"/>
    </location>
</feature>
<evidence type="ECO:0000256" key="4">
    <source>
        <dbReference type="ARBA" id="ARBA00022692"/>
    </source>
</evidence>
<proteinExistence type="inferred from homology"/>
<dbReference type="EMBL" id="JACHXM010000002">
    <property type="protein sequence ID" value="MBB3139949.1"/>
    <property type="molecule type" value="Genomic_DNA"/>
</dbReference>
<feature type="transmembrane region" description="Helical" evidence="11">
    <location>
        <begin position="273"/>
        <end position="291"/>
    </location>
</feature>
<feature type="transmembrane region" description="Helical" evidence="11">
    <location>
        <begin position="297"/>
        <end position="314"/>
    </location>
</feature>
<dbReference type="PANTHER" id="PTHR43269:SF2">
    <property type="entry name" value="SODIUM_PROTON ANTIPORTER 1-RELATED"/>
    <property type="match status" value="1"/>
</dbReference>
<dbReference type="RefSeq" id="WP_221195684.1">
    <property type="nucleotide sequence ID" value="NZ_JACHXM010000002.1"/>
</dbReference>
<comment type="subcellular location">
    <subcellularLocation>
        <location evidence="1">Membrane</location>
        <topology evidence="1">Multi-pass membrane protein</topology>
    </subcellularLocation>
</comment>
<evidence type="ECO:0000256" key="9">
    <source>
        <dbReference type="ARBA" id="ARBA00023201"/>
    </source>
</evidence>
<feature type="domain" description="Citrate transporter-like" evidence="12">
    <location>
        <begin position="67"/>
        <end position="435"/>
    </location>
</feature>
<dbReference type="AlphaFoldDB" id="A0A7W5BVQ0"/>
<feature type="transmembrane region" description="Helical" evidence="11">
    <location>
        <begin position="427"/>
        <end position="447"/>
    </location>
</feature>
<evidence type="ECO:0000313" key="14">
    <source>
        <dbReference type="Proteomes" id="UP000525987"/>
    </source>
</evidence>
<evidence type="ECO:0000313" key="13">
    <source>
        <dbReference type="EMBL" id="MBB3139949.1"/>
    </source>
</evidence>
<evidence type="ECO:0000256" key="10">
    <source>
        <dbReference type="ARBA" id="ARBA00025753"/>
    </source>
</evidence>
<gene>
    <name evidence="13" type="ORF">FHR96_000796</name>
</gene>
<protein>
    <submittedName>
        <fullName evidence="13">NhaD family Na+/H+ antiporter</fullName>
    </submittedName>
</protein>
<keyword evidence="7" id="KW-0406">Ion transport</keyword>
<sequence length="494" mass="55010">MLTRCRTQHWLRQRDRLPGFVVLAALLLFSPQVLAAGAGELNLTYSLSGFIAVTLFIVAYGLVMAEEQLHMRKSKPVLVAAGLIWTLIGWVYVQEGLPDAAEHAFKETLLEYTELLLFLLVAMTYVNAMEERRVFDKLRAWMVEKGFSYRALYWITGILAFWISTVANNLTTAMLMCAVVLKVAEGDKRFIGLCCINIVVASNAGGAFSPFGDITTLMVWQSKLVEFQEFFELLGPSLVNYLVPAIIMSLFIQNKKPSALEEHIWLKRGARRIVLLFLLTIVISVLCHTVLHLPPALGMMTGLGFLQFFGYYLRRSLPRSLERKRTRYSQRGDWRKLESLGSVVPFDVFTRIARSEWDTLLFFYGVVMSVGGLGFMGYLGLLSQTLYAGWDPTWANVVLGLVSAVVDNIPVMFAVISMNPDMAMGNWLLITLTAGVGGSLLSVGSAAGVALMGQARGIYTFAAHMRWAPVIALGYVASVLTHLWINADSFTVFH</sequence>